<evidence type="ECO:0000313" key="2">
    <source>
        <dbReference type="EMBL" id="KAK3282174.1"/>
    </source>
</evidence>
<dbReference type="PANTHER" id="PTHR13132">
    <property type="entry name" value="ALPHA- 1,6 -FUCOSYLTRANSFERASE"/>
    <property type="match status" value="1"/>
</dbReference>
<feature type="coiled-coil region" evidence="1">
    <location>
        <begin position="484"/>
        <end position="511"/>
    </location>
</feature>
<comment type="caution">
    <text evidence="2">The sequence shown here is derived from an EMBL/GenBank/DDBJ whole genome shotgun (WGS) entry which is preliminary data.</text>
</comment>
<keyword evidence="1" id="KW-0175">Coiled coil</keyword>
<dbReference type="AlphaFoldDB" id="A0AAE0GPU3"/>
<evidence type="ECO:0000313" key="3">
    <source>
        <dbReference type="Proteomes" id="UP001190700"/>
    </source>
</evidence>
<evidence type="ECO:0000256" key="1">
    <source>
        <dbReference type="SAM" id="Coils"/>
    </source>
</evidence>
<dbReference type="PROSITE" id="PS51257">
    <property type="entry name" value="PROKAR_LIPOPROTEIN"/>
    <property type="match status" value="1"/>
</dbReference>
<dbReference type="GO" id="GO:0006487">
    <property type="term" value="P:protein N-linked glycosylation"/>
    <property type="evidence" value="ECO:0007669"/>
    <property type="project" value="TreeGrafter"/>
</dbReference>
<sequence>MMCRRYTEVLLFSRALLLILLGFVAGCILTAPRVSRVTSSQDVFTPSFPIPSERNSRHLLSSHAFAKVQKGDDELFPRLSRSFTAALDLPPSGYAKGEDRMAVVRDAERFQEWIYKQQHRPQCAEARIYEMKNHPYGFTSQIHVMAHSLLESLVAGYVFLADWKTIYASKRRCPSQKWECFYLPVTHCTAEHAARARARNPPGVDCNKGVPKGQELTYQACQHTSRKNDNAFQNHWWYGQAASDVRGGLDTLRRLSGVRGEYGTAFYLREAVRFIMRPNSELIAFTQQLRQAIAHMPPDLSQVVSMHIRHGESYGANAGRLQWNSDSYYNALQSMVANQGRFSHVFLSSDDKDAYRSLENNLKKVRAAQHRYISSHPTGGNATQLLYVPLHFWSALGGKKAAIHQLEQSTDKTHNWDEGMLLSSQTFLFSACGGFIGTFESNVGRLTAELMGALQATESINVFDMNGMMYFPGWAASQMPYRGLHHNKAKIQDLDTNLRDAERELKKCRLQI</sequence>
<proteinExistence type="predicted"/>
<reference evidence="2 3" key="1">
    <citation type="journal article" date="2015" name="Genome Biol. Evol.">
        <title>Comparative Genomics of a Bacterivorous Green Alga Reveals Evolutionary Causalities and Consequences of Phago-Mixotrophic Mode of Nutrition.</title>
        <authorList>
            <person name="Burns J.A."/>
            <person name="Paasch A."/>
            <person name="Narechania A."/>
            <person name="Kim E."/>
        </authorList>
    </citation>
    <scope>NUCLEOTIDE SEQUENCE [LARGE SCALE GENOMIC DNA]</scope>
    <source>
        <strain evidence="2 3">PLY_AMNH</strain>
    </source>
</reference>
<dbReference type="GO" id="GO:0046921">
    <property type="term" value="F:alpha-(1-&gt;6)-fucosyltransferase activity"/>
    <property type="evidence" value="ECO:0007669"/>
    <property type="project" value="TreeGrafter"/>
</dbReference>
<name>A0AAE0GPU3_9CHLO</name>
<dbReference type="EMBL" id="LGRX02003486">
    <property type="protein sequence ID" value="KAK3282174.1"/>
    <property type="molecule type" value="Genomic_DNA"/>
</dbReference>
<organism evidence="2 3">
    <name type="scientific">Cymbomonas tetramitiformis</name>
    <dbReference type="NCBI Taxonomy" id="36881"/>
    <lineage>
        <taxon>Eukaryota</taxon>
        <taxon>Viridiplantae</taxon>
        <taxon>Chlorophyta</taxon>
        <taxon>Pyramimonadophyceae</taxon>
        <taxon>Pyramimonadales</taxon>
        <taxon>Pyramimonadaceae</taxon>
        <taxon>Cymbomonas</taxon>
    </lineage>
</organism>
<gene>
    <name evidence="2" type="ORF">CYMTET_10075</name>
</gene>
<accession>A0AAE0GPU3</accession>
<keyword evidence="3" id="KW-1185">Reference proteome</keyword>
<dbReference type="Gene3D" id="3.40.50.11350">
    <property type="match status" value="1"/>
</dbReference>
<dbReference type="PANTHER" id="PTHR13132:SF29">
    <property type="entry name" value="ALPHA-(1,6)-FUCOSYLTRANSFERASE"/>
    <property type="match status" value="1"/>
</dbReference>
<protein>
    <submittedName>
        <fullName evidence="2">Uncharacterized protein</fullName>
    </submittedName>
</protein>
<dbReference type="Proteomes" id="UP001190700">
    <property type="component" value="Unassembled WGS sequence"/>
</dbReference>